<feature type="domain" description="SLH" evidence="6">
    <location>
        <begin position="23"/>
        <end position="86"/>
    </location>
</feature>
<dbReference type="InterPro" id="IPR000064">
    <property type="entry name" value="NLP_P60_dom"/>
</dbReference>
<dbReference type="PANTHER" id="PTHR47053">
    <property type="entry name" value="MUREIN DD-ENDOPEPTIDASE MEPH-RELATED"/>
    <property type="match status" value="1"/>
</dbReference>
<evidence type="ECO:0000256" key="3">
    <source>
        <dbReference type="ARBA" id="ARBA00022801"/>
    </source>
</evidence>
<evidence type="ECO:0000256" key="1">
    <source>
        <dbReference type="ARBA" id="ARBA00007074"/>
    </source>
</evidence>
<feature type="chain" id="PRO_5008649231" evidence="5">
    <location>
        <begin position="25"/>
        <end position="530"/>
    </location>
</feature>
<evidence type="ECO:0000259" key="7">
    <source>
        <dbReference type="PROSITE" id="PS51935"/>
    </source>
</evidence>
<dbReference type="Proteomes" id="UP000093482">
    <property type="component" value="Unassembled WGS sequence"/>
</dbReference>
<keyword evidence="5" id="KW-0732">Signal</keyword>
<reference evidence="8 9" key="1">
    <citation type="submission" date="2016-07" db="EMBL/GenBank/DDBJ databases">
        <title>Caryophanon latum genome sequencing.</title>
        <authorList>
            <person name="Verma A."/>
            <person name="Pal Y."/>
            <person name="Krishnamurthi S."/>
        </authorList>
    </citation>
    <scope>NUCLEOTIDE SEQUENCE [LARGE SCALE GENOMIC DNA]</scope>
    <source>
        <strain evidence="8 9">DSM 14151</strain>
    </source>
</reference>
<name>A0A1C0YRS8_9BACL</name>
<dbReference type="Gene3D" id="3.90.1720.10">
    <property type="entry name" value="endopeptidase domain like (from Nostoc punctiforme)"/>
    <property type="match status" value="1"/>
</dbReference>
<keyword evidence="9" id="KW-1185">Reference proteome</keyword>
<feature type="domain" description="SLH" evidence="6">
    <location>
        <begin position="142"/>
        <end position="205"/>
    </location>
</feature>
<feature type="signal peptide" evidence="5">
    <location>
        <begin position="1"/>
        <end position="24"/>
    </location>
</feature>
<evidence type="ECO:0000313" key="8">
    <source>
        <dbReference type="EMBL" id="OCS89875.1"/>
    </source>
</evidence>
<dbReference type="GO" id="GO:0006508">
    <property type="term" value="P:proteolysis"/>
    <property type="evidence" value="ECO:0007669"/>
    <property type="project" value="UniProtKB-KW"/>
</dbReference>
<evidence type="ECO:0000256" key="5">
    <source>
        <dbReference type="SAM" id="SignalP"/>
    </source>
</evidence>
<feature type="domain" description="NlpC/P60" evidence="7">
    <location>
        <begin position="406"/>
        <end position="530"/>
    </location>
</feature>
<accession>A0A1C0YRS8</accession>
<dbReference type="Pfam" id="PF00877">
    <property type="entry name" value="NLPC_P60"/>
    <property type="match status" value="1"/>
</dbReference>
<dbReference type="Pfam" id="PF23795">
    <property type="entry name" value="SH3_YKFC_2nd"/>
    <property type="match status" value="1"/>
</dbReference>
<dbReference type="SUPFAM" id="SSF54001">
    <property type="entry name" value="Cysteine proteinases"/>
    <property type="match status" value="1"/>
</dbReference>
<dbReference type="InterPro" id="IPR038765">
    <property type="entry name" value="Papain-like_cys_pep_sf"/>
</dbReference>
<feature type="domain" description="SLH" evidence="6">
    <location>
        <begin position="87"/>
        <end position="141"/>
    </location>
</feature>
<dbReference type="GO" id="GO:0008234">
    <property type="term" value="F:cysteine-type peptidase activity"/>
    <property type="evidence" value="ECO:0007669"/>
    <property type="project" value="UniProtKB-KW"/>
</dbReference>
<dbReference type="Pfam" id="PF00395">
    <property type="entry name" value="SLH"/>
    <property type="match status" value="3"/>
</dbReference>
<dbReference type="RefSeq" id="WP_066465014.1">
    <property type="nucleotide sequence ID" value="NZ_MATO01000039.1"/>
</dbReference>
<keyword evidence="4" id="KW-0788">Thiol protease</keyword>
<protein>
    <submittedName>
        <fullName evidence="8">Hydrolase</fullName>
    </submittedName>
</protein>
<evidence type="ECO:0000313" key="9">
    <source>
        <dbReference type="Proteomes" id="UP000093482"/>
    </source>
</evidence>
<dbReference type="InterPro" id="IPR057812">
    <property type="entry name" value="SH3_YKFC_2nd"/>
</dbReference>
<dbReference type="InterPro" id="IPR051202">
    <property type="entry name" value="Peptidase_C40"/>
</dbReference>
<keyword evidence="2" id="KW-0645">Protease</keyword>
<comment type="caution">
    <text evidence="8">The sequence shown here is derived from an EMBL/GenBank/DDBJ whole genome shotgun (WGS) entry which is preliminary data.</text>
</comment>
<dbReference type="PROSITE" id="PS51935">
    <property type="entry name" value="NLPC_P60"/>
    <property type="match status" value="1"/>
</dbReference>
<dbReference type="PANTHER" id="PTHR47053:SF3">
    <property type="entry name" value="GAMMA-D-GLUTAMYL-L-LYSINE DIPEPTIDYL-PEPTIDASE"/>
    <property type="match status" value="1"/>
</dbReference>
<dbReference type="Pfam" id="PF18348">
    <property type="entry name" value="SH3_16"/>
    <property type="match status" value="1"/>
</dbReference>
<organism evidence="8 9">
    <name type="scientific">Caryophanon latum</name>
    <dbReference type="NCBI Taxonomy" id="33977"/>
    <lineage>
        <taxon>Bacteria</taxon>
        <taxon>Bacillati</taxon>
        <taxon>Bacillota</taxon>
        <taxon>Bacilli</taxon>
        <taxon>Bacillales</taxon>
        <taxon>Caryophanaceae</taxon>
        <taxon>Caryophanon</taxon>
    </lineage>
</organism>
<proteinExistence type="inferred from homology"/>
<sequence length="530" mass="58088">MKKYVAQLLMFCLVLTATFSTASAQLFTDVKETSNSYAPLQYLADAGVIEADSESAFRVTEAITRYEAAEMLVKALKLDTELRPLPTYADIAADDVRMPVIATVTELGIMSGSEGAFNPDGQLTRAQAAGIITRAFGLTTTSTDTFPDVAATHWAASAIQALVGNQITTGFEDGTYRPAGKVTRGNFAVFVARVLKPEFRVAKNEVPITPAPVPEPTPVAPAASCEKETTQTTYKVDVAVANLWKYYNKARTVDRPSLTNPVDYKAWLNSMSLSQKKWLVGQTDTQALYGDEVVLLETRGSWSRVAAKGQYVPYQKEGYPGWVPTAQIVKTNKNYDECAIAIITADKAPLYDDDYKTVHIEVSYATILPVIKEAGNYYIVQTPSDGTKLLKKGHAKSFQDYSDVPKPSAQTIIDEAKRFLNLPYLWAGTSSWGYDCSGILHAVFRAHGIMIPRDSFYQATKGTAVAKKNLQPGDLVFFAYEGGKGKVYHVGLYIGNGQMLHAPSYASKVRIEPLNAGVYLRNYAGARRYL</sequence>
<dbReference type="InterPro" id="IPR041382">
    <property type="entry name" value="SH3_16"/>
</dbReference>
<comment type="similarity">
    <text evidence="1">Belongs to the peptidase C40 family.</text>
</comment>
<gene>
    <name evidence="8" type="ORF">A6K76_12170</name>
</gene>
<dbReference type="InterPro" id="IPR001119">
    <property type="entry name" value="SLH_dom"/>
</dbReference>
<evidence type="ECO:0000256" key="2">
    <source>
        <dbReference type="ARBA" id="ARBA00022670"/>
    </source>
</evidence>
<dbReference type="AlphaFoldDB" id="A0A1C0YRS8"/>
<evidence type="ECO:0000259" key="6">
    <source>
        <dbReference type="PROSITE" id="PS51272"/>
    </source>
</evidence>
<keyword evidence="3 8" id="KW-0378">Hydrolase</keyword>
<dbReference type="Gene3D" id="2.30.30.40">
    <property type="entry name" value="SH3 Domains"/>
    <property type="match status" value="1"/>
</dbReference>
<dbReference type="PROSITE" id="PS51272">
    <property type="entry name" value="SLH"/>
    <property type="match status" value="3"/>
</dbReference>
<dbReference type="EMBL" id="MATO01000039">
    <property type="protein sequence ID" value="OCS89875.1"/>
    <property type="molecule type" value="Genomic_DNA"/>
</dbReference>
<evidence type="ECO:0000256" key="4">
    <source>
        <dbReference type="ARBA" id="ARBA00022807"/>
    </source>
</evidence>
<dbReference type="OrthoDB" id="9813368at2"/>